<dbReference type="PROSITE" id="PS50048">
    <property type="entry name" value="ZN2_CY6_FUNGAL_2"/>
    <property type="match status" value="1"/>
</dbReference>
<evidence type="ECO:0000313" key="3">
    <source>
        <dbReference type="Proteomes" id="UP000236544"/>
    </source>
</evidence>
<dbReference type="PANTHER" id="PTHR31405:SF8">
    <property type="entry name" value="TRANSCRIPTION FACTOR PDR8-RELATED"/>
    <property type="match status" value="1"/>
</dbReference>
<dbReference type="InterPro" id="IPR036864">
    <property type="entry name" value="Zn2-C6_fun-type_DNA-bd_sf"/>
</dbReference>
<keyword evidence="3" id="KW-1185">Reference proteome</keyword>
<dbReference type="EMBL" id="LN890565">
    <property type="protein sequence ID" value="CUS21685.1"/>
    <property type="molecule type" value="Genomic_DNA"/>
</dbReference>
<evidence type="ECO:0000259" key="1">
    <source>
        <dbReference type="PROSITE" id="PS50048"/>
    </source>
</evidence>
<name>A0A0P1KPU7_9SACH</name>
<evidence type="ECO:0000313" key="2">
    <source>
        <dbReference type="EMBL" id="CUS21685.1"/>
    </source>
</evidence>
<protein>
    <submittedName>
        <fullName evidence="2">LAQU0S03e08328g1_1</fullName>
    </submittedName>
</protein>
<dbReference type="CDD" id="cd00067">
    <property type="entry name" value="GAL4"/>
    <property type="match status" value="1"/>
</dbReference>
<dbReference type="AlphaFoldDB" id="A0A0P1KPU7"/>
<dbReference type="Gene3D" id="4.10.240.10">
    <property type="entry name" value="Zn(2)-C6 fungal-type DNA-binding domain"/>
    <property type="match status" value="1"/>
</dbReference>
<feature type="domain" description="Zn(2)-C6 fungal-type" evidence="1">
    <location>
        <begin position="27"/>
        <end position="58"/>
    </location>
</feature>
<proteinExistence type="predicted"/>
<dbReference type="GO" id="GO:0000981">
    <property type="term" value="F:DNA-binding transcription factor activity, RNA polymerase II-specific"/>
    <property type="evidence" value="ECO:0007669"/>
    <property type="project" value="InterPro"/>
</dbReference>
<dbReference type="SUPFAM" id="SSF57701">
    <property type="entry name" value="Zn2/Cys6 DNA-binding domain"/>
    <property type="match status" value="1"/>
</dbReference>
<reference evidence="3" key="1">
    <citation type="submission" date="2015-10" db="EMBL/GenBank/DDBJ databases">
        <authorList>
            <person name="Devillers H."/>
        </authorList>
    </citation>
    <scope>NUCLEOTIDE SEQUENCE [LARGE SCALE GENOMIC DNA]</scope>
</reference>
<dbReference type="Pfam" id="PF00172">
    <property type="entry name" value="Zn_clus"/>
    <property type="match status" value="1"/>
</dbReference>
<gene>
    <name evidence="2" type="ORF">LAQU0_S03e08328g</name>
</gene>
<dbReference type="PROSITE" id="PS00463">
    <property type="entry name" value="ZN2_CY6_FUNGAL_1"/>
    <property type="match status" value="1"/>
</dbReference>
<dbReference type="InterPro" id="IPR001138">
    <property type="entry name" value="Zn2Cys6_DnaBD"/>
</dbReference>
<dbReference type="Proteomes" id="UP000236544">
    <property type="component" value="Unassembled WGS sequence"/>
</dbReference>
<dbReference type="InterPro" id="IPR052693">
    <property type="entry name" value="Yeast_MDR_Regulatory"/>
</dbReference>
<accession>A0A0P1KPU7</accession>
<dbReference type="OrthoDB" id="10261408at2759"/>
<dbReference type="GO" id="GO:0008270">
    <property type="term" value="F:zinc ion binding"/>
    <property type="evidence" value="ECO:0007669"/>
    <property type="project" value="InterPro"/>
</dbReference>
<dbReference type="SMART" id="SM00066">
    <property type="entry name" value="GAL4"/>
    <property type="match status" value="1"/>
</dbReference>
<dbReference type="CDD" id="cd12148">
    <property type="entry name" value="fungal_TF_MHR"/>
    <property type="match status" value="1"/>
</dbReference>
<sequence length="731" mass="83314">MASNTPPDSGASCKPSARRRRRKVIKSCTFCRQRKMKCDQQKPMCGSCVERKLSECIYTDGFNFQLTSDELFSKQPNVTLLRRIQELEEQLSRVSFEDPQKNGESYLVANSAGYAATSQKCIPCGPPNKNDILDLKVLRVKDGRYNYYGPTSIRVIIMASGERFVAEYNKVWRKVEAEVNAWKNVHGRLLTMEHNSLESPNNAPLLESIIPDLPSYETIQERLHEFFDSPLHDYFQFLDKNKVLSDFARCFIPNYVAAIQDTSFSNRSVIMLLAPENNNVFTIAVIVMILCLNHYKTTLPVSIERLIVSLVGFTTSKSVYVERAQFLLLLYLFRAYNGLSGSGSSHVTSLVSLLCSTAFNLGLHQDVGQLYTGQENVVGSIESLQNLWFWTIFVDLYTAFDKGLPMNITSEHFDNSELPTKEKGRIPILRNFLFVGRKCMHALFDRNESPDLLGLNSLLLEFVEQNFHPIRYYTDSSLISQVDLFDILILSPTFSMLANFYDLTRVAYSQVTIQVKNGFIKCILIAISIVANTILRCYELDKDLLSETVFARAKTLSPSLNMCVLILNSLPIRALNEVYGLMFYKITLFEKGLIVSTDAKMSAPPPSLEDLEIPNESFITFNGIFKTLCDIFDKLWKPGNTGLTHMLSNSHYYVIMMALERVNRTIFQVGLESRAQVEVNHKWPDFYQDEVPEVMVKMLADEVWNNYSTGFTDLINMDAEDFLVDFDMDQS</sequence>
<organism evidence="2 3">
    <name type="scientific">Lachancea quebecensis</name>
    <dbReference type="NCBI Taxonomy" id="1654605"/>
    <lineage>
        <taxon>Eukaryota</taxon>
        <taxon>Fungi</taxon>
        <taxon>Dikarya</taxon>
        <taxon>Ascomycota</taxon>
        <taxon>Saccharomycotina</taxon>
        <taxon>Saccharomycetes</taxon>
        <taxon>Saccharomycetales</taxon>
        <taxon>Saccharomycetaceae</taxon>
        <taxon>Lachancea</taxon>
    </lineage>
</organism>
<dbReference type="PANTHER" id="PTHR31405">
    <property type="entry name" value="TRANSCRIPTION FACTOR PDR8-RELATED"/>
    <property type="match status" value="1"/>
</dbReference>